<sequence>MVADMRSWMNIFLARLSRLSSKESKATMLIGYMGIARLMIHVQQVEKDQLKDREEFENKRAKTSWNESGKKKSNLNRSSFQNKQKGLAPSSASAPKPRNKYEYNSQNSQNFRARPTHSQGSKAQRGSKTPACAKCGRSHSGMCRDDSTSCFKYGQNGADGEGNHLYAIASHQEQENSPDVVTGMIKVFTFYVYAFLDPGASLYFVTPYVANKFDNLPEQLLEPYNVSTPVGLSIMAGVNEENMSFIHFSNAASQERYHDHRNKKFYRERGFHLLGLAEKVPAFHA</sequence>
<feature type="compositionally biased region" description="Polar residues" evidence="1">
    <location>
        <begin position="102"/>
        <end position="127"/>
    </location>
</feature>
<reference evidence="2" key="2">
    <citation type="submission" date="2015-06" db="UniProtKB">
        <authorList>
            <consortium name="EnsemblPlants"/>
        </authorList>
    </citation>
    <scope>IDENTIFICATION</scope>
    <source>
        <strain evidence="2">DM1-3 516 R44</strain>
    </source>
</reference>
<dbReference type="Pfam" id="PF08284">
    <property type="entry name" value="RVP_2"/>
    <property type="match status" value="1"/>
</dbReference>
<dbReference type="Proteomes" id="UP000011115">
    <property type="component" value="Unassembled WGS sequence"/>
</dbReference>
<name>M1DRU7_SOLTU</name>
<feature type="compositionally biased region" description="Polar residues" evidence="1">
    <location>
        <begin position="75"/>
        <end position="84"/>
    </location>
</feature>
<reference evidence="3" key="1">
    <citation type="journal article" date="2011" name="Nature">
        <title>Genome sequence and analysis of the tuber crop potato.</title>
        <authorList>
            <consortium name="The Potato Genome Sequencing Consortium"/>
        </authorList>
    </citation>
    <scope>NUCLEOTIDE SEQUENCE [LARGE SCALE GENOMIC DNA]</scope>
    <source>
        <strain evidence="3">cv. DM1-3 516 R44</strain>
    </source>
</reference>
<keyword evidence="3" id="KW-1185">Reference proteome</keyword>
<organism evidence="2 3">
    <name type="scientific">Solanum tuberosum</name>
    <name type="common">Potato</name>
    <dbReference type="NCBI Taxonomy" id="4113"/>
    <lineage>
        <taxon>Eukaryota</taxon>
        <taxon>Viridiplantae</taxon>
        <taxon>Streptophyta</taxon>
        <taxon>Embryophyta</taxon>
        <taxon>Tracheophyta</taxon>
        <taxon>Spermatophyta</taxon>
        <taxon>Magnoliopsida</taxon>
        <taxon>eudicotyledons</taxon>
        <taxon>Gunneridae</taxon>
        <taxon>Pentapetalae</taxon>
        <taxon>asterids</taxon>
        <taxon>lamiids</taxon>
        <taxon>Solanales</taxon>
        <taxon>Solanaceae</taxon>
        <taxon>Solanoideae</taxon>
        <taxon>Solaneae</taxon>
        <taxon>Solanum</taxon>
    </lineage>
</organism>
<dbReference type="AlphaFoldDB" id="M1DRU7"/>
<dbReference type="HOGENOM" id="CLU_043741_0_1_1"/>
<evidence type="ECO:0000313" key="2">
    <source>
        <dbReference type="EnsemblPlants" id="PGSC0003DMT400093379"/>
    </source>
</evidence>
<dbReference type="OMA" id="AYVEVII"/>
<accession>M1DRU7</accession>
<dbReference type="EnsemblPlants" id="PGSC0003DMT400093379">
    <property type="protein sequence ID" value="PGSC0003DMT400093379"/>
    <property type="gene ID" value="PGSC0003DMG400042950"/>
</dbReference>
<proteinExistence type="predicted"/>
<evidence type="ECO:0000256" key="1">
    <source>
        <dbReference type="SAM" id="MobiDB-lite"/>
    </source>
</evidence>
<protein>
    <submittedName>
        <fullName evidence="2">Gag-pol polyprotein</fullName>
    </submittedName>
</protein>
<dbReference type="PaxDb" id="4113-PGSC0003DMT400093379"/>
<dbReference type="InParanoid" id="M1DRU7"/>
<evidence type="ECO:0000313" key="3">
    <source>
        <dbReference type="Proteomes" id="UP000011115"/>
    </source>
</evidence>
<feature type="region of interest" description="Disordered" evidence="1">
    <location>
        <begin position="52"/>
        <end position="141"/>
    </location>
</feature>
<dbReference type="Gramene" id="PGSC0003DMT400093379">
    <property type="protein sequence ID" value="PGSC0003DMT400093379"/>
    <property type="gene ID" value="PGSC0003DMG400042950"/>
</dbReference>